<dbReference type="PANTHER" id="PTHR43201">
    <property type="entry name" value="ACYL-COA SYNTHETASE"/>
    <property type="match status" value="1"/>
</dbReference>
<keyword evidence="2" id="KW-0436">Ligase</keyword>
<dbReference type="Gene3D" id="3.30.300.30">
    <property type="match status" value="1"/>
</dbReference>
<dbReference type="RefSeq" id="WP_185063498.1">
    <property type="nucleotide sequence ID" value="NZ_BAABJP010000043.1"/>
</dbReference>
<dbReference type="InterPro" id="IPR045851">
    <property type="entry name" value="AMP-bd_C_sf"/>
</dbReference>
<accession>A0ABP9QZY3</accession>
<evidence type="ECO:0000256" key="1">
    <source>
        <dbReference type="ARBA" id="ARBA00006432"/>
    </source>
</evidence>
<dbReference type="Pfam" id="PF00501">
    <property type="entry name" value="AMP-binding"/>
    <property type="match status" value="1"/>
</dbReference>
<evidence type="ECO:0000256" key="3">
    <source>
        <dbReference type="SAM" id="MobiDB-lite"/>
    </source>
</evidence>
<evidence type="ECO:0000259" key="5">
    <source>
        <dbReference type="Pfam" id="PF13193"/>
    </source>
</evidence>
<evidence type="ECO:0000259" key="4">
    <source>
        <dbReference type="Pfam" id="PF00501"/>
    </source>
</evidence>
<evidence type="ECO:0000313" key="6">
    <source>
        <dbReference type="EMBL" id="GAA5169877.1"/>
    </source>
</evidence>
<dbReference type="Proteomes" id="UP001428817">
    <property type="component" value="Unassembled WGS sequence"/>
</dbReference>
<organism evidence="6 7">
    <name type="scientific">Pseudonocardia eucalypti</name>
    <dbReference type="NCBI Taxonomy" id="648755"/>
    <lineage>
        <taxon>Bacteria</taxon>
        <taxon>Bacillati</taxon>
        <taxon>Actinomycetota</taxon>
        <taxon>Actinomycetes</taxon>
        <taxon>Pseudonocardiales</taxon>
        <taxon>Pseudonocardiaceae</taxon>
        <taxon>Pseudonocardia</taxon>
    </lineage>
</organism>
<keyword evidence="7" id="KW-1185">Reference proteome</keyword>
<comment type="similarity">
    <text evidence="1">Belongs to the ATP-dependent AMP-binding enzyme family.</text>
</comment>
<feature type="domain" description="AMP-binding enzyme C-terminal" evidence="5">
    <location>
        <begin position="408"/>
        <end position="469"/>
    </location>
</feature>
<name>A0ABP9QZY3_9PSEU</name>
<evidence type="ECO:0000256" key="2">
    <source>
        <dbReference type="ARBA" id="ARBA00022598"/>
    </source>
</evidence>
<feature type="domain" description="AMP-dependent synthetase/ligase" evidence="4">
    <location>
        <begin position="29"/>
        <end position="353"/>
    </location>
</feature>
<dbReference type="InterPro" id="IPR042099">
    <property type="entry name" value="ANL_N_sf"/>
</dbReference>
<protein>
    <submittedName>
        <fullName evidence="6">AMP-binding protein</fullName>
    </submittedName>
</protein>
<dbReference type="Gene3D" id="3.40.50.12780">
    <property type="entry name" value="N-terminal domain of ligase-like"/>
    <property type="match status" value="1"/>
</dbReference>
<dbReference type="InterPro" id="IPR025110">
    <property type="entry name" value="AMP-bd_C"/>
</dbReference>
<proteinExistence type="inferred from homology"/>
<dbReference type="PANTHER" id="PTHR43201:SF5">
    <property type="entry name" value="MEDIUM-CHAIN ACYL-COA LIGASE ACSF2, MITOCHONDRIAL"/>
    <property type="match status" value="1"/>
</dbReference>
<dbReference type="InterPro" id="IPR000873">
    <property type="entry name" value="AMP-dep_synth/lig_dom"/>
</dbReference>
<evidence type="ECO:0000313" key="7">
    <source>
        <dbReference type="Proteomes" id="UP001428817"/>
    </source>
</evidence>
<dbReference type="Pfam" id="PF13193">
    <property type="entry name" value="AMP-binding_C"/>
    <property type="match status" value="1"/>
</dbReference>
<feature type="region of interest" description="Disordered" evidence="3">
    <location>
        <begin position="132"/>
        <end position="161"/>
    </location>
</feature>
<dbReference type="EMBL" id="BAABJP010000043">
    <property type="protein sequence ID" value="GAA5169877.1"/>
    <property type="molecule type" value="Genomic_DNA"/>
</dbReference>
<gene>
    <name evidence="6" type="ORF">GCM10023321_66140</name>
</gene>
<sequence length="508" mass="54036">MANQFANYGLGAFVTAGGTPVGVGLDALADAEPDRPAVTCRDVTLSRAELRRRSNRLAHELARRGVGPGDLVTIGLPNDVEFYVAVVAAWKLGATPQPVSARLPRAELDELIKLADSPVVIGLDAGPDREWLPPGFEPAPDDTPLEPATPPSWKAPTSGGSTGRPKIIVAGGAGTVEVITARAGALRIAPDEVFLVTAPLYHNAPFLFSLVALVQGGHVVVMPRFDPADVLAHVARHRVTWLYAVPTLMGRMLRLPADVRAQADLSSVRTLLHVGAPCPEHVKRGWLDWLGPSRVVELYGGTESIAVCMIDGVEWLRRPGSVGKPSHGEVLITDEDGRPLPPGEVGEVWQRPPPGVTTYRYIGATARRRDGWESLGDMGRLDTDGYLYLADRREDMILVGGANVYPAEVEAALEAHPAVGSAAVIGLPDEDLGNTVHAIVQLTSPATDDELREHLGARLAPYKLPRGFERSTTPLRDDAGKIRRSALRSARLGGARLSGPGAGGRATA</sequence>
<comment type="caution">
    <text evidence="6">The sequence shown here is derived from an EMBL/GenBank/DDBJ whole genome shotgun (WGS) entry which is preliminary data.</text>
</comment>
<dbReference type="SUPFAM" id="SSF56801">
    <property type="entry name" value="Acetyl-CoA synthetase-like"/>
    <property type="match status" value="1"/>
</dbReference>
<reference evidence="7" key="1">
    <citation type="journal article" date="2019" name="Int. J. Syst. Evol. Microbiol.">
        <title>The Global Catalogue of Microorganisms (GCM) 10K type strain sequencing project: providing services to taxonomists for standard genome sequencing and annotation.</title>
        <authorList>
            <consortium name="The Broad Institute Genomics Platform"/>
            <consortium name="The Broad Institute Genome Sequencing Center for Infectious Disease"/>
            <person name="Wu L."/>
            <person name="Ma J."/>
        </authorList>
    </citation>
    <scope>NUCLEOTIDE SEQUENCE [LARGE SCALE GENOMIC DNA]</scope>
    <source>
        <strain evidence="7">JCM 18303</strain>
    </source>
</reference>